<comment type="caution">
    <text evidence="1">The sequence shown here is derived from an EMBL/GenBank/DDBJ whole genome shotgun (WGS) entry which is preliminary data.</text>
</comment>
<proteinExistence type="predicted"/>
<dbReference type="EMBL" id="SNRY01005638">
    <property type="protein sequence ID" value="KAA6314462.1"/>
    <property type="molecule type" value="Genomic_DNA"/>
</dbReference>
<name>A0A5J4PZC0_9ZZZZ</name>
<gene>
    <name evidence="1" type="ORF">EZS27_034922</name>
</gene>
<accession>A0A5J4PZC0</accession>
<reference evidence="1" key="1">
    <citation type="submission" date="2019-03" db="EMBL/GenBank/DDBJ databases">
        <title>Single cell metagenomics reveals metabolic interactions within the superorganism composed of flagellate Streblomastix strix and complex community of Bacteroidetes bacteria on its surface.</title>
        <authorList>
            <person name="Treitli S.C."/>
            <person name="Kolisko M."/>
            <person name="Husnik F."/>
            <person name="Keeling P."/>
            <person name="Hampl V."/>
        </authorList>
    </citation>
    <scope>NUCLEOTIDE SEQUENCE</scope>
    <source>
        <strain evidence="1">STM</strain>
    </source>
</reference>
<organism evidence="1">
    <name type="scientific">termite gut metagenome</name>
    <dbReference type="NCBI Taxonomy" id="433724"/>
    <lineage>
        <taxon>unclassified sequences</taxon>
        <taxon>metagenomes</taxon>
        <taxon>organismal metagenomes</taxon>
    </lineage>
</organism>
<feature type="non-terminal residue" evidence="1">
    <location>
        <position position="1"/>
    </location>
</feature>
<sequence>PFYHLCVDIKQGFEFSKKDFKSVCWLICLYMAIKNELQIVIDEMELLEIETTTDMAQPQQFQKINKPNKQKQSSHFTRHITPDGQKLIFERLTKAGFLPQDTNYSHFKFMFGGTAIPDNEKPFKPLQWLKAKQLLIELLEGIKHTDMKITELKRQVPNFFINYENKPLSLPNRKERANPYSDYISDLIKDLATL</sequence>
<dbReference type="AlphaFoldDB" id="A0A5J4PZC0"/>
<protein>
    <submittedName>
        <fullName evidence="1">Uncharacterized protein</fullName>
    </submittedName>
</protein>
<evidence type="ECO:0000313" key="1">
    <source>
        <dbReference type="EMBL" id="KAA6314462.1"/>
    </source>
</evidence>